<feature type="compositionally biased region" description="Polar residues" evidence="1">
    <location>
        <begin position="8"/>
        <end position="26"/>
    </location>
</feature>
<feature type="region of interest" description="Disordered" evidence="1">
    <location>
        <begin position="1"/>
        <end position="26"/>
    </location>
</feature>
<organism evidence="2 3">
    <name type="scientific">Streblomastix strix</name>
    <dbReference type="NCBI Taxonomy" id="222440"/>
    <lineage>
        <taxon>Eukaryota</taxon>
        <taxon>Metamonada</taxon>
        <taxon>Preaxostyla</taxon>
        <taxon>Oxymonadida</taxon>
        <taxon>Streblomastigidae</taxon>
        <taxon>Streblomastix</taxon>
    </lineage>
</organism>
<name>A0A5J4TUL8_9EUKA</name>
<evidence type="ECO:0000313" key="2">
    <source>
        <dbReference type="EMBL" id="KAA6361642.1"/>
    </source>
</evidence>
<gene>
    <name evidence="2" type="ORF">EZS28_042831</name>
</gene>
<evidence type="ECO:0000256" key="1">
    <source>
        <dbReference type="SAM" id="MobiDB-lite"/>
    </source>
</evidence>
<dbReference type="InterPro" id="IPR052766">
    <property type="entry name" value="S41A_metabolite_peptidase"/>
</dbReference>
<accession>A0A5J4TUL8</accession>
<evidence type="ECO:0000313" key="3">
    <source>
        <dbReference type="Proteomes" id="UP000324800"/>
    </source>
</evidence>
<dbReference type="PANTHER" id="PTHR37049:SF4">
    <property type="entry name" value="RHODANESE DOMAIN-CONTAINING PROTEIN"/>
    <property type="match status" value="1"/>
</dbReference>
<feature type="non-terminal residue" evidence="2">
    <location>
        <position position="1"/>
    </location>
</feature>
<dbReference type="EMBL" id="SNRW01025271">
    <property type="protein sequence ID" value="KAA6361642.1"/>
    <property type="molecule type" value="Genomic_DNA"/>
</dbReference>
<sequence>SPVEQHSHQATGTPIKSFESQGQTHPSGELPSMHMHDCGYIDYTECEADKAYPLLFDCNGVHGSSLNPNICKCIDGYTPAGCTCSRYIDLNQLDLIPPGQLSPDTCKCNKDNSPLGCNCYQEAGVSFELNFALICLRSVPLKSNKQSATISHLKEYPNSYAFLDTLLNPPGAPIRYGKHAANIFSGLEAIKSAIHKNTFDFYEDIMILLNNLKDPHVIFTRQCVSKEHYQTLEAIARWADEVVAIFRNPITRMNYALMGYFSQ</sequence>
<protein>
    <submittedName>
        <fullName evidence="2">Uncharacterized protein</fullName>
    </submittedName>
</protein>
<dbReference type="Proteomes" id="UP000324800">
    <property type="component" value="Unassembled WGS sequence"/>
</dbReference>
<comment type="caution">
    <text evidence="2">The sequence shown here is derived from an EMBL/GenBank/DDBJ whole genome shotgun (WGS) entry which is preliminary data.</text>
</comment>
<dbReference type="AlphaFoldDB" id="A0A5J4TUL8"/>
<dbReference type="PANTHER" id="PTHR37049">
    <property type="entry name" value="PEPTIDASE S41 FAMILY PROTEIN"/>
    <property type="match status" value="1"/>
</dbReference>
<reference evidence="2 3" key="1">
    <citation type="submission" date="2019-03" db="EMBL/GenBank/DDBJ databases">
        <title>Single cell metagenomics reveals metabolic interactions within the superorganism composed of flagellate Streblomastix strix and complex community of Bacteroidetes bacteria on its surface.</title>
        <authorList>
            <person name="Treitli S.C."/>
            <person name="Kolisko M."/>
            <person name="Husnik F."/>
            <person name="Keeling P."/>
            <person name="Hampl V."/>
        </authorList>
    </citation>
    <scope>NUCLEOTIDE SEQUENCE [LARGE SCALE GENOMIC DNA]</scope>
    <source>
        <strain evidence="2">ST1C</strain>
    </source>
</reference>
<proteinExistence type="predicted"/>